<accession>Q2NDQ5</accession>
<evidence type="ECO:0000313" key="2">
    <source>
        <dbReference type="EMBL" id="ABC62186.1"/>
    </source>
</evidence>
<dbReference type="Proteomes" id="UP000008808">
    <property type="component" value="Chromosome"/>
</dbReference>
<sequence length="227" mass="24984">MADNLKNAESSADTLVPEPERQKPLARVQAVPWMIVILLIAAVAWLGWKAFGPDELGDPIGTSLVAFEEQNALTVFSAEFAPVVSSEDSRFFGTINTRQVAVIPTRVSYSVDLSQVDRSRLDWNEQDETLTVQLPQISVGKPNLDEARAQYLREGIWISREAQDKLTRDNTQLAEREARKQAANPILLNLARDAARQAVTQNLAIPLEVAGYGDVEVVVRFDGEAGG</sequence>
<keyword evidence="1" id="KW-0812">Transmembrane</keyword>
<feature type="transmembrane region" description="Helical" evidence="1">
    <location>
        <begin position="30"/>
        <end position="48"/>
    </location>
</feature>
<proteinExistence type="predicted"/>
<keyword evidence="3" id="KW-1185">Reference proteome</keyword>
<dbReference type="eggNOG" id="ENOG50315WY">
    <property type="taxonomic scope" value="Bacteria"/>
</dbReference>
<protein>
    <recommendedName>
        <fullName evidence="4">DUF4230 domain-containing protein</fullName>
    </recommendedName>
</protein>
<keyword evidence="1" id="KW-1133">Transmembrane helix</keyword>
<reference evidence="3" key="1">
    <citation type="journal article" date="2009" name="J. Bacteriol.">
        <title>Complete genome sequence of Erythrobacter litoralis HTCC2594.</title>
        <authorList>
            <person name="Oh H.M."/>
            <person name="Giovannoni S.J."/>
            <person name="Ferriera S."/>
            <person name="Johnson J."/>
            <person name="Cho J.C."/>
        </authorList>
    </citation>
    <scope>NUCLEOTIDE SEQUENCE [LARGE SCALE GENOMIC DNA]</scope>
    <source>
        <strain evidence="3">HTCC2594</strain>
    </source>
</reference>
<evidence type="ECO:0008006" key="4">
    <source>
        <dbReference type="Google" id="ProtNLM"/>
    </source>
</evidence>
<evidence type="ECO:0000256" key="1">
    <source>
        <dbReference type="SAM" id="Phobius"/>
    </source>
</evidence>
<evidence type="ECO:0000313" key="3">
    <source>
        <dbReference type="Proteomes" id="UP000008808"/>
    </source>
</evidence>
<dbReference type="EMBL" id="CP000157">
    <property type="protein sequence ID" value="ABC62186.1"/>
    <property type="molecule type" value="Genomic_DNA"/>
</dbReference>
<dbReference type="Pfam" id="PF14014">
    <property type="entry name" value="DUF4230"/>
    <property type="match status" value="1"/>
</dbReference>
<organism evidence="2 3">
    <name type="scientific">Erythrobacter litoralis (strain HTCC2594)</name>
    <dbReference type="NCBI Taxonomy" id="314225"/>
    <lineage>
        <taxon>Bacteria</taxon>
        <taxon>Pseudomonadati</taxon>
        <taxon>Pseudomonadota</taxon>
        <taxon>Alphaproteobacteria</taxon>
        <taxon>Sphingomonadales</taxon>
        <taxon>Erythrobacteraceae</taxon>
        <taxon>Erythrobacter/Porphyrobacter group</taxon>
        <taxon>Erythrobacter</taxon>
    </lineage>
</organism>
<dbReference type="KEGG" id="eli:ELI_00470"/>
<dbReference type="OrthoDB" id="7558887at2"/>
<gene>
    <name evidence="2" type="ordered locus">ELI_00470</name>
</gene>
<dbReference type="STRING" id="314225.ELI_00470"/>
<name>Q2NDQ5_ERYLH</name>
<dbReference type="InterPro" id="IPR025324">
    <property type="entry name" value="DUF4230"/>
</dbReference>
<dbReference type="HOGENOM" id="CLU_1249550_0_0_5"/>
<keyword evidence="1" id="KW-0472">Membrane</keyword>
<dbReference type="AlphaFoldDB" id="Q2NDQ5"/>
<dbReference type="RefSeq" id="WP_011413064.1">
    <property type="nucleotide sequence ID" value="NC_007722.1"/>
</dbReference>